<evidence type="ECO:0000313" key="4">
    <source>
        <dbReference type="EMBL" id="CAH3019156.1"/>
    </source>
</evidence>
<organism evidence="4 5">
    <name type="scientific">Porites evermanni</name>
    <dbReference type="NCBI Taxonomy" id="104178"/>
    <lineage>
        <taxon>Eukaryota</taxon>
        <taxon>Metazoa</taxon>
        <taxon>Cnidaria</taxon>
        <taxon>Anthozoa</taxon>
        <taxon>Hexacorallia</taxon>
        <taxon>Scleractinia</taxon>
        <taxon>Fungiina</taxon>
        <taxon>Poritidae</taxon>
        <taxon>Porites</taxon>
    </lineage>
</organism>
<dbReference type="Pfam" id="PF01391">
    <property type="entry name" value="Collagen"/>
    <property type="match status" value="1"/>
</dbReference>
<evidence type="ECO:0000256" key="1">
    <source>
        <dbReference type="SAM" id="MobiDB-lite"/>
    </source>
</evidence>
<evidence type="ECO:0000259" key="3">
    <source>
        <dbReference type="Pfam" id="PF25815"/>
    </source>
</evidence>
<dbReference type="EMBL" id="CALNXI010000107">
    <property type="protein sequence ID" value="CAH3019156.1"/>
    <property type="molecule type" value="Genomic_DNA"/>
</dbReference>
<comment type="caution">
    <text evidence="4">The sequence shown here is derived from an EMBL/GenBank/DDBJ whole genome shotgun (WGS) entry which is preliminary data.</text>
</comment>
<keyword evidence="5" id="KW-1185">Reference proteome</keyword>
<name>A0ABN8LPL1_9CNID</name>
<feature type="compositionally biased region" description="Basic and acidic residues" evidence="1">
    <location>
        <begin position="61"/>
        <end position="71"/>
    </location>
</feature>
<keyword evidence="2" id="KW-0732">Signal</keyword>
<feature type="region of interest" description="Disordered" evidence="1">
    <location>
        <begin position="44"/>
        <end position="125"/>
    </location>
</feature>
<sequence>MARTQVTSVLCLYPLLLTSMTTFCANLDGSSKTGQTGSTRLCYGGIPGIHGKPGTPGPPGRDGRDGRDGAKGDQGIAGIVGPQGLPGVIGPAGATGKDGAKGELGAQGPPGQKGERGEPGNPGMMPFKNWKECAWKNVNDDRDNGLIKECLFTKNFSETALRVVWVGTLRIAGCVNCCKRWYFTFNGAECSGPLPIDGVVYLSIKNENPHRVRQLEGHCNNIHQGRVRVGFSVGNCVGYSGSVDAYTGWNSVSRIIIEEVPKAQT</sequence>
<proteinExistence type="predicted"/>
<accession>A0ABN8LPL1</accession>
<dbReference type="PANTHER" id="PTHR24637">
    <property type="entry name" value="COLLAGEN"/>
    <property type="match status" value="1"/>
</dbReference>
<dbReference type="InterPro" id="IPR008160">
    <property type="entry name" value="Collagen"/>
</dbReference>
<gene>
    <name evidence="4" type="ORF">PEVE_00001301</name>
</gene>
<dbReference type="Pfam" id="PF25815">
    <property type="entry name" value="CTHRC1_C"/>
    <property type="match status" value="1"/>
</dbReference>
<evidence type="ECO:0000256" key="2">
    <source>
        <dbReference type="SAM" id="SignalP"/>
    </source>
</evidence>
<dbReference type="Proteomes" id="UP001159427">
    <property type="component" value="Unassembled WGS sequence"/>
</dbReference>
<feature type="domain" description="CTHRC1 C-terminal" evidence="3">
    <location>
        <begin position="128"/>
        <end position="257"/>
    </location>
</feature>
<dbReference type="PANTHER" id="PTHR24637:SF421">
    <property type="entry name" value="CUTICLE COLLAGEN DPY-2"/>
    <property type="match status" value="1"/>
</dbReference>
<reference evidence="4 5" key="1">
    <citation type="submission" date="2022-05" db="EMBL/GenBank/DDBJ databases">
        <authorList>
            <consortium name="Genoscope - CEA"/>
            <person name="William W."/>
        </authorList>
    </citation>
    <scope>NUCLEOTIDE SEQUENCE [LARGE SCALE GENOMIC DNA]</scope>
</reference>
<protein>
    <recommendedName>
        <fullName evidence="3">CTHRC1 C-terminal domain-containing protein</fullName>
    </recommendedName>
</protein>
<evidence type="ECO:0000313" key="5">
    <source>
        <dbReference type="Proteomes" id="UP001159427"/>
    </source>
</evidence>
<feature type="signal peptide" evidence="2">
    <location>
        <begin position="1"/>
        <end position="24"/>
    </location>
</feature>
<feature type="chain" id="PRO_5046884788" description="CTHRC1 C-terminal domain-containing protein" evidence="2">
    <location>
        <begin position="25"/>
        <end position="265"/>
    </location>
</feature>
<dbReference type="InterPro" id="IPR057873">
    <property type="entry name" value="CTHRC1_C"/>
</dbReference>